<protein>
    <recommendedName>
        <fullName evidence="3">Ig-like domain-containing protein</fullName>
    </recommendedName>
</protein>
<evidence type="ECO:0008006" key="3">
    <source>
        <dbReference type="Google" id="ProtNLM"/>
    </source>
</evidence>
<dbReference type="Ensembl" id="ENSNMLT00000039948.1">
    <property type="protein sequence ID" value="ENSNMLP00000035859.1"/>
    <property type="gene ID" value="ENSNMLG00000022267.1"/>
</dbReference>
<proteinExistence type="predicted"/>
<name>A0A8C6UG71_9GOBI</name>
<dbReference type="AlphaFoldDB" id="A0A8C6UG71"/>
<reference evidence="1" key="1">
    <citation type="submission" date="2025-08" db="UniProtKB">
        <authorList>
            <consortium name="Ensembl"/>
        </authorList>
    </citation>
    <scope>IDENTIFICATION</scope>
</reference>
<evidence type="ECO:0000313" key="2">
    <source>
        <dbReference type="Proteomes" id="UP000694523"/>
    </source>
</evidence>
<dbReference type="Proteomes" id="UP000694523">
    <property type="component" value="Unplaced"/>
</dbReference>
<reference evidence="1" key="2">
    <citation type="submission" date="2025-09" db="UniProtKB">
        <authorList>
            <consortium name="Ensembl"/>
        </authorList>
    </citation>
    <scope>IDENTIFICATION</scope>
</reference>
<keyword evidence="2" id="KW-1185">Reference proteome</keyword>
<sequence>MIPPEILPSSRCVKTLSLIRCTCDSRGNPGPSLLWELSGGRVNHSALTPITEEQVSSVRARSTITLHALDRGMPSLVCHSVNALGTDSLVYNVSSSHAQLGRVTKLDGHFNGYL</sequence>
<organism evidence="1 2">
    <name type="scientific">Neogobius melanostomus</name>
    <name type="common">round goby</name>
    <dbReference type="NCBI Taxonomy" id="47308"/>
    <lineage>
        <taxon>Eukaryota</taxon>
        <taxon>Metazoa</taxon>
        <taxon>Chordata</taxon>
        <taxon>Craniata</taxon>
        <taxon>Vertebrata</taxon>
        <taxon>Euteleostomi</taxon>
        <taxon>Actinopterygii</taxon>
        <taxon>Neopterygii</taxon>
        <taxon>Teleostei</taxon>
        <taxon>Neoteleostei</taxon>
        <taxon>Acanthomorphata</taxon>
        <taxon>Gobiaria</taxon>
        <taxon>Gobiiformes</taxon>
        <taxon>Gobioidei</taxon>
        <taxon>Gobiidae</taxon>
        <taxon>Benthophilinae</taxon>
        <taxon>Neogobiini</taxon>
        <taxon>Neogobius</taxon>
    </lineage>
</organism>
<accession>A0A8C6UG71</accession>
<dbReference type="SUPFAM" id="SSF48726">
    <property type="entry name" value="Immunoglobulin"/>
    <property type="match status" value="1"/>
</dbReference>
<dbReference type="InterPro" id="IPR036179">
    <property type="entry name" value="Ig-like_dom_sf"/>
</dbReference>
<evidence type="ECO:0000313" key="1">
    <source>
        <dbReference type="Ensembl" id="ENSNMLP00000035859.1"/>
    </source>
</evidence>